<dbReference type="InterPro" id="IPR032675">
    <property type="entry name" value="LRR_dom_sf"/>
</dbReference>
<comment type="subcellular location">
    <subcellularLocation>
        <location evidence="1">Cytoplasm</location>
        <location evidence="1">Cytoskeleton</location>
        <location evidence="1">Cilium axoneme</location>
    </subcellularLocation>
</comment>
<gene>
    <name evidence="3" type="ORF">OEZ85_010128</name>
</gene>
<protein>
    <submittedName>
        <fullName evidence="3">Uncharacterized protein</fullName>
    </submittedName>
</protein>
<proteinExistence type="predicted"/>
<name>A0ABY8TLB9_TETOB</name>
<dbReference type="EMBL" id="CP126209">
    <property type="protein sequence ID" value="WIA09914.1"/>
    <property type="molecule type" value="Genomic_DNA"/>
</dbReference>
<evidence type="ECO:0000313" key="3">
    <source>
        <dbReference type="EMBL" id="WIA09914.1"/>
    </source>
</evidence>
<accession>A0ABY8TLB9</accession>
<reference evidence="3 4" key="1">
    <citation type="submission" date="2023-05" db="EMBL/GenBank/DDBJ databases">
        <title>A 100% complete, gapless, phased diploid assembly of the Scenedesmus obliquus UTEX 3031 genome.</title>
        <authorList>
            <person name="Biondi T.C."/>
            <person name="Hanschen E.R."/>
            <person name="Kwon T."/>
            <person name="Eng W."/>
            <person name="Kruse C.P.S."/>
            <person name="Koehler S.I."/>
            <person name="Kunde Y."/>
            <person name="Gleasner C.D."/>
            <person name="You Mak K.T."/>
            <person name="Polle J."/>
            <person name="Hovde B.T."/>
            <person name="Starkenburg S.R."/>
        </authorList>
    </citation>
    <scope>NUCLEOTIDE SEQUENCE [LARGE SCALE GENOMIC DNA]</scope>
    <source>
        <strain evidence="3 4">DOE0152z</strain>
    </source>
</reference>
<evidence type="ECO:0000256" key="1">
    <source>
        <dbReference type="ARBA" id="ARBA00004430"/>
    </source>
</evidence>
<dbReference type="SUPFAM" id="SSF52047">
    <property type="entry name" value="RNI-like"/>
    <property type="match status" value="1"/>
</dbReference>
<keyword evidence="4" id="KW-1185">Reference proteome</keyword>
<evidence type="ECO:0000256" key="2">
    <source>
        <dbReference type="SAM" id="MobiDB-lite"/>
    </source>
</evidence>
<evidence type="ECO:0000313" key="4">
    <source>
        <dbReference type="Proteomes" id="UP001244341"/>
    </source>
</evidence>
<dbReference type="Proteomes" id="UP001244341">
    <property type="component" value="Chromosome 2b"/>
</dbReference>
<organism evidence="3 4">
    <name type="scientific">Tetradesmus obliquus</name>
    <name type="common">Green alga</name>
    <name type="synonym">Acutodesmus obliquus</name>
    <dbReference type="NCBI Taxonomy" id="3088"/>
    <lineage>
        <taxon>Eukaryota</taxon>
        <taxon>Viridiplantae</taxon>
        <taxon>Chlorophyta</taxon>
        <taxon>core chlorophytes</taxon>
        <taxon>Chlorophyceae</taxon>
        <taxon>CS clade</taxon>
        <taxon>Sphaeropleales</taxon>
        <taxon>Scenedesmaceae</taxon>
        <taxon>Tetradesmus</taxon>
    </lineage>
</organism>
<dbReference type="Gene3D" id="3.80.10.10">
    <property type="entry name" value="Ribonuclease Inhibitor"/>
    <property type="match status" value="1"/>
</dbReference>
<sequence>MSTSRTAAKRGRNRQAPEVRAVEEAATSEVPLALSIALEHPTLSNSPQVQVRDIDDIAIVLPSLAHLTQLTMLISRSPLPSAAGASVLPAQLQALCLVKCKDPAPVLALSQLQRLTLCPDFAERQRVLELVQLPALQELHLDYRFAGLATVTAGDARMWAQLPQLRGLSLDEGKGPSSAAILAGAAAATQLTNLDLKLTAYPTPVLQSDFMPLCGSLTALRGLEALSLDANWLVPGDALALTALTGLTRLVGIGWLRTWNVA</sequence>
<feature type="region of interest" description="Disordered" evidence="2">
    <location>
        <begin position="1"/>
        <end position="22"/>
    </location>
</feature>